<protein>
    <submittedName>
        <fullName evidence="1">Uncharacterized protein</fullName>
    </submittedName>
</protein>
<gene>
    <name evidence="1" type="ORF">CHYS00102_LOCUS14683</name>
</gene>
<name>A0A7S1BJ25_9STRA</name>
<evidence type="ECO:0000313" key="1">
    <source>
        <dbReference type="EMBL" id="CAD8887485.1"/>
    </source>
</evidence>
<accession>A0A7S1BJ25</accession>
<organism evidence="1">
    <name type="scientific">Corethron hystrix</name>
    <dbReference type="NCBI Taxonomy" id="216773"/>
    <lineage>
        <taxon>Eukaryota</taxon>
        <taxon>Sar</taxon>
        <taxon>Stramenopiles</taxon>
        <taxon>Ochrophyta</taxon>
        <taxon>Bacillariophyta</taxon>
        <taxon>Coscinodiscophyceae</taxon>
        <taxon>Corethrophycidae</taxon>
        <taxon>Corethrales</taxon>
        <taxon>Corethraceae</taxon>
        <taxon>Corethron</taxon>
    </lineage>
</organism>
<dbReference type="EMBL" id="HBFR01020400">
    <property type="protein sequence ID" value="CAD8887485.1"/>
    <property type="molecule type" value="Transcribed_RNA"/>
</dbReference>
<proteinExistence type="predicted"/>
<sequence>MPHPLICLRLHLLHHLHPRCLLTMPTKYRTGRIYGHGSPMPAFAHPLSAKWSEISPKKCRFNHVEVTIDPKRHHVIRICILKIQAGSSLTVAVPLDRELLALPTRGRSNC</sequence>
<reference evidence="1" key="1">
    <citation type="submission" date="2021-01" db="EMBL/GenBank/DDBJ databases">
        <authorList>
            <person name="Corre E."/>
            <person name="Pelletier E."/>
            <person name="Niang G."/>
            <person name="Scheremetjew M."/>
            <person name="Finn R."/>
            <person name="Kale V."/>
            <person name="Holt S."/>
            <person name="Cochrane G."/>
            <person name="Meng A."/>
            <person name="Brown T."/>
            <person name="Cohen L."/>
        </authorList>
    </citation>
    <scope>NUCLEOTIDE SEQUENCE</scope>
    <source>
        <strain evidence="1">308</strain>
    </source>
</reference>
<dbReference type="AlphaFoldDB" id="A0A7S1BJ25"/>